<proteinExistence type="inferred from homology"/>
<feature type="signal peptide" evidence="14">
    <location>
        <begin position="1"/>
        <end position="17"/>
    </location>
</feature>
<name>A0A7R9LDG9_9ACAR</name>
<dbReference type="SMART" id="SM00079">
    <property type="entry name" value="PBPe"/>
    <property type="match status" value="1"/>
</dbReference>
<evidence type="ECO:0000256" key="8">
    <source>
        <dbReference type="ARBA" id="ARBA00023065"/>
    </source>
</evidence>
<evidence type="ECO:0000259" key="15">
    <source>
        <dbReference type="SMART" id="SM00062"/>
    </source>
</evidence>
<feature type="chain" id="PRO_5036211171" evidence="14">
    <location>
        <begin position="18"/>
        <end position="262"/>
    </location>
</feature>
<evidence type="ECO:0000259" key="16">
    <source>
        <dbReference type="SMART" id="SM00079"/>
    </source>
</evidence>
<dbReference type="EMBL" id="CAJPVJ010000462">
    <property type="protein sequence ID" value="CAG2162541.1"/>
    <property type="molecule type" value="Genomic_DNA"/>
</dbReference>
<dbReference type="FunFam" id="3.40.190.10:FF:000009">
    <property type="entry name" value="Putative glutamate receptor ionotropic NMDA 2B"/>
    <property type="match status" value="1"/>
</dbReference>
<dbReference type="Pfam" id="PF10613">
    <property type="entry name" value="Lig_chan-Glu_bd"/>
    <property type="match status" value="1"/>
</dbReference>
<dbReference type="InterPro" id="IPR001320">
    <property type="entry name" value="Iontro_rcpt_C"/>
</dbReference>
<dbReference type="Proteomes" id="UP000728032">
    <property type="component" value="Unassembled WGS sequence"/>
</dbReference>
<evidence type="ECO:0000256" key="3">
    <source>
        <dbReference type="ARBA" id="ARBA00022448"/>
    </source>
</evidence>
<gene>
    <name evidence="18" type="ORF">ONB1V03_LOCUS2134</name>
</gene>
<dbReference type="SMART" id="SM00062">
    <property type="entry name" value="PBPb"/>
    <property type="match status" value="1"/>
</dbReference>
<comment type="similarity">
    <text evidence="2">Belongs to the glutamate-gated ion channel (TC 1.A.10.1) family.</text>
</comment>
<reference evidence="18" key="1">
    <citation type="submission" date="2020-11" db="EMBL/GenBank/DDBJ databases">
        <authorList>
            <person name="Tran Van P."/>
        </authorList>
    </citation>
    <scope>NUCLEOTIDE SEQUENCE</scope>
</reference>
<dbReference type="GO" id="GO:0015276">
    <property type="term" value="F:ligand-gated monoatomic ion channel activity"/>
    <property type="evidence" value="ECO:0007669"/>
    <property type="project" value="InterPro"/>
</dbReference>
<dbReference type="SUPFAM" id="SSF53850">
    <property type="entry name" value="Periplasmic binding protein-like II"/>
    <property type="match status" value="1"/>
</dbReference>
<keyword evidence="19" id="KW-1185">Reference proteome</keyword>
<evidence type="ECO:0000313" key="19">
    <source>
        <dbReference type="Proteomes" id="UP000728032"/>
    </source>
</evidence>
<evidence type="ECO:0000313" key="18">
    <source>
        <dbReference type="EMBL" id="CAD7639680.1"/>
    </source>
</evidence>
<keyword evidence="9" id="KW-0472">Membrane</keyword>
<dbReference type="PANTHER" id="PTHR18966">
    <property type="entry name" value="IONOTROPIC GLUTAMATE RECEPTOR"/>
    <property type="match status" value="1"/>
</dbReference>
<evidence type="ECO:0000256" key="5">
    <source>
        <dbReference type="ARBA" id="ARBA00022723"/>
    </source>
</evidence>
<keyword evidence="13" id="KW-0407">Ion channel</keyword>
<keyword evidence="10" id="KW-0675">Receptor</keyword>
<dbReference type="EMBL" id="OC915287">
    <property type="protein sequence ID" value="CAD7639680.1"/>
    <property type="molecule type" value="Genomic_DNA"/>
</dbReference>
<dbReference type="InterPro" id="IPR001638">
    <property type="entry name" value="Solute-binding_3/MltF_N"/>
</dbReference>
<organism evidence="18">
    <name type="scientific">Oppiella nova</name>
    <dbReference type="NCBI Taxonomy" id="334625"/>
    <lineage>
        <taxon>Eukaryota</taxon>
        <taxon>Metazoa</taxon>
        <taxon>Ecdysozoa</taxon>
        <taxon>Arthropoda</taxon>
        <taxon>Chelicerata</taxon>
        <taxon>Arachnida</taxon>
        <taxon>Acari</taxon>
        <taxon>Acariformes</taxon>
        <taxon>Sarcoptiformes</taxon>
        <taxon>Oribatida</taxon>
        <taxon>Brachypylina</taxon>
        <taxon>Oppioidea</taxon>
        <taxon>Oppiidae</taxon>
        <taxon>Oppiella</taxon>
    </lineage>
</organism>
<dbReference type="OrthoDB" id="6515722at2759"/>
<keyword evidence="14" id="KW-0732">Signal</keyword>
<evidence type="ECO:0000256" key="12">
    <source>
        <dbReference type="ARBA" id="ARBA00023286"/>
    </source>
</evidence>
<accession>A0A7R9LDG9</accession>
<dbReference type="Gene3D" id="3.40.190.10">
    <property type="entry name" value="Periplasmic binding protein-like II"/>
    <property type="match status" value="2"/>
</dbReference>
<dbReference type="AlphaFoldDB" id="A0A7R9LDG9"/>
<evidence type="ECO:0000256" key="13">
    <source>
        <dbReference type="ARBA" id="ARBA00023303"/>
    </source>
</evidence>
<evidence type="ECO:0000256" key="9">
    <source>
        <dbReference type="ARBA" id="ARBA00023136"/>
    </source>
</evidence>
<keyword evidence="4" id="KW-0812">Transmembrane</keyword>
<sequence length="262" mass="29706">MKSLIVFFGLLFTTSYAKYRAVTLINPPFVQKNGEEVLEGFCVDLMRQVTQLNGHNFSLYLSPNGYGFNFHGKWTGMVGELLKQRADIAVADLTINSDRKAVVDFSTPFFESGISALLLKSQTNQIRSWSDLANQDNISFGILESGPTRRAFQSSEDPVIRKMWRMISSNSSNFVISYTDALRRITSGKYIFIGESSHNEYISGHRCDLTTIDSGLPHDRRYGIAFPKNSPLLQSFNLAINHLKANGIISELRRKWWRSQCK</sequence>
<feature type="domain" description="Ionotropic glutamate receptor C-terminal" evidence="16">
    <location>
        <begin position="18"/>
        <end position="259"/>
    </location>
</feature>
<dbReference type="GO" id="GO:0016020">
    <property type="term" value="C:membrane"/>
    <property type="evidence" value="ECO:0007669"/>
    <property type="project" value="UniProtKB-SubCell"/>
</dbReference>
<evidence type="ECO:0000256" key="14">
    <source>
        <dbReference type="SAM" id="SignalP"/>
    </source>
</evidence>
<evidence type="ECO:0000256" key="4">
    <source>
        <dbReference type="ARBA" id="ARBA00022692"/>
    </source>
</evidence>
<keyword evidence="6" id="KW-0862">Zinc</keyword>
<keyword evidence="12" id="KW-1071">Ligand-gated ion channel</keyword>
<keyword evidence="11" id="KW-0325">Glycoprotein</keyword>
<dbReference type="InterPro" id="IPR015683">
    <property type="entry name" value="Ionotropic_Glu_rcpt"/>
</dbReference>
<dbReference type="GO" id="GO:0046872">
    <property type="term" value="F:metal ion binding"/>
    <property type="evidence" value="ECO:0007669"/>
    <property type="project" value="UniProtKB-KW"/>
</dbReference>
<keyword evidence="3" id="KW-0813">Transport</keyword>
<keyword evidence="7" id="KW-1133">Transmembrane helix</keyword>
<feature type="domain" description="Ionotropic glutamate receptor L-glutamate and glycine-binding" evidence="17">
    <location>
        <begin position="28"/>
        <end position="83"/>
    </location>
</feature>
<evidence type="ECO:0000256" key="6">
    <source>
        <dbReference type="ARBA" id="ARBA00022833"/>
    </source>
</evidence>
<dbReference type="SMART" id="SM00918">
    <property type="entry name" value="Lig_chan-Glu_bd"/>
    <property type="match status" value="1"/>
</dbReference>
<evidence type="ECO:0000256" key="2">
    <source>
        <dbReference type="ARBA" id="ARBA00008685"/>
    </source>
</evidence>
<evidence type="ECO:0000256" key="7">
    <source>
        <dbReference type="ARBA" id="ARBA00022989"/>
    </source>
</evidence>
<evidence type="ECO:0000256" key="1">
    <source>
        <dbReference type="ARBA" id="ARBA00004141"/>
    </source>
</evidence>
<feature type="domain" description="Solute-binding protein family 3/N-terminal" evidence="15">
    <location>
        <begin position="18"/>
        <end position="260"/>
    </location>
</feature>
<keyword evidence="8" id="KW-0406">Ion transport</keyword>
<evidence type="ECO:0000256" key="10">
    <source>
        <dbReference type="ARBA" id="ARBA00023170"/>
    </source>
</evidence>
<evidence type="ECO:0000259" key="17">
    <source>
        <dbReference type="SMART" id="SM00918"/>
    </source>
</evidence>
<protein>
    <submittedName>
        <fullName evidence="18">Uncharacterized protein</fullName>
    </submittedName>
</protein>
<dbReference type="InterPro" id="IPR019594">
    <property type="entry name" value="Glu/Gly-bd"/>
</dbReference>
<comment type="subcellular location">
    <subcellularLocation>
        <location evidence="1">Membrane</location>
        <topology evidence="1">Multi-pass membrane protein</topology>
    </subcellularLocation>
</comment>
<keyword evidence="5" id="KW-0479">Metal-binding</keyword>
<evidence type="ECO:0000256" key="11">
    <source>
        <dbReference type="ARBA" id="ARBA00023180"/>
    </source>
</evidence>
<dbReference type="CDD" id="cd13685">
    <property type="entry name" value="PBP2_iGluR_non_NMDA_like"/>
    <property type="match status" value="1"/>
</dbReference>